<feature type="region of interest" description="Disordered" evidence="1">
    <location>
        <begin position="24"/>
        <end position="69"/>
    </location>
</feature>
<protein>
    <submittedName>
        <fullName evidence="4">Uncharacterized protein</fullName>
    </submittedName>
</protein>
<organism evidence="4 5">
    <name type="scientific">Magallana gigas</name>
    <name type="common">Pacific oyster</name>
    <name type="synonym">Crassostrea gigas</name>
    <dbReference type="NCBI Taxonomy" id="29159"/>
    <lineage>
        <taxon>Eukaryota</taxon>
        <taxon>Metazoa</taxon>
        <taxon>Spiralia</taxon>
        <taxon>Lophotrochozoa</taxon>
        <taxon>Mollusca</taxon>
        <taxon>Bivalvia</taxon>
        <taxon>Autobranchia</taxon>
        <taxon>Pteriomorphia</taxon>
        <taxon>Ostreida</taxon>
        <taxon>Ostreoidea</taxon>
        <taxon>Ostreidae</taxon>
        <taxon>Magallana</taxon>
    </lineage>
</organism>
<keyword evidence="2" id="KW-0812">Transmembrane</keyword>
<sequence>MRTKTLIYFAVIFSSIALIEARGGRGGGRGGGRFSSRSRSRYRSSSRSRSKYRSSSRSASRSKFSGNRISSKGQLRTAILIGTVYGATRWKNRYSYQNDNELPEVCYNDKYDKAQDGNSTYLGRFLCPTDGSMRGDMCYCCGEEGQQYCCTFWGDGGRVAGVVLGVLVLVAIVFTTCYCCVNKGSPRSTSFLRTPSKNEYQLAQT</sequence>
<evidence type="ECO:0000313" key="4">
    <source>
        <dbReference type="EnsemblMetazoa" id="G26306.1:cds"/>
    </source>
</evidence>
<dbReference type="Proteomes" id="UP000005408">
    <property type="component" value="Unassembled WGS sequence"/>
</dbReference>
<evidence type="ECO:0000256" key="2">
    <source>
        <dbReference type="SAM" id="Phobius"/>
    </source>
</evidence>
<keyword evidence="2" id="KW-0472">Membrane</keyword>
<accession>A0A8W8L7S1</accession>
<reference evidence="4" key="1">
    <citation type="submission" date="2022-08" db="UniProtKB">
        <authorList>
            <consortium name="EnsemblMetazoa"/>
        </authorList>
    </citation>
    <scope>IDENTIFICATION</scope>
    <source>
        <strain evidence="4">05x7-T-G4-1.051#20</strain>
    </source>
</reference>
<keyword evidence="3" id="KW-0732">Signal</keyword>
<evidence type="ECO:0000256" key="1">
    <source>
        <dbReference type="SAM" id="MobiDB-lite"/>
    </source>
</evidence>
<name>A0A8W8L7S1_MAGGI</name>
<feature type="compositionally biased region" description="Gly residues" evidence="1">
    <location>
        <begin position="24"/>
        <end position="33"/>
    </location>
</feature>
<feature type="transmembrane region" description="Helical" evidence="2">
    <location>
        <begin position="159"/>
        <end position="181"/>
    </location>
</feature>
<feature type="chain" id="PRO_5036466805" evidence="3">
    <location>
        <begin position="22"/>
        <end position="205"/>
    </location>
</feature>
<feature type="compositionally biased region" description="Low complexity" evidence="1">
    <location>
        <begin position="55"/>
        <end position="66"/>
    </location>
</feature>
<feature type="compositionally biased region" description="Basic residues" evidence="1">
    <location>
        <begin position="36"/>
        <end position="54"/>
    </location>
</feature>
<proteinExistence type="predicted"/>
<keyword evidence="5" id="KW-1185">Reference proteome</keyword>
<evidence type="ECO:0000256" key="3">
    <source>
        <dbReference type="SAM" id="SignalP"/>
    </source>
</evidence>
<dbReference type="AlphaFoldDB" id="A0A8W8L7S1"/>
<feature type="signal peptide" evidence="3">
    <location>
        <begin position="1"/>
        <end position="21"/>
    </location>
</feature>
<dbReference type="OrthoDB" id="6158295at2759"/>
<evidence type="ECO:0000313" key="5">
    <source>
        <dbReference type="Proteomes" id="UP000005408"/>
    </source>
</evidence>
<keyword evidence="2" id="KW-1133">Transmembrane helix</keyword>
<dbReference type="EnsemblMetazoa" id="G26306.1">
    <property type="protein sequence ID" value="G26306.1:cds"/>
    <property type="gene ID" value="G26306"/>
</dbReference>